<reference evidence="1 2" key="1">
    <citation type="submission" date="2018-09" db="EMBL/GenBank/DDBJ databases">
        <authorList>
            <person name="Zhu H."/>
        </authorList>
    </citation>
    <scope>NUCLEOTIDE SEQUENCE [LARGE SCALE GENOMIC DNA]</scope>
    <source>
        <strain evidence="1 2">K2R10-39</strain>
    </source>
</reference>
<accession>A0A418WZV8</accession>
<dbReference type="OrthoDB" id="1633110at2"/>
<gene>
    <name evidence="1" type="ORF">D3870_06685</name>
</gene>
<organism evidence="1 2">
    <name type="scientific">Noviherbaspirillum cavernae</name>
    <dbReference type="NCBI Taxonomy" id="2320862"/>
    <lineage>
        <taxon>Bacteria</taxon>
        <taxon>Pseudomonadati</taxon>
        <taxon>Pseudomonadota</taxon>
        <taxon>Betaproteobacteria</taxon>
        <taxon>Burkholderiales</taxon>
        <taxon>Oxalobacteraceae</taxon>
        <taxon>Noviherbaspirillum</taxon>
    </lineage>
</organism>
<dbReference type="SUPFAM" id="SSF56784">
    <property type="entry name" value="HAD-like"/>
    <property type="match status" value="1"/>
</dbReference>
<comment type="caution">
    <text evidence="1">The sequence shown here is derived from an EMBL/GenBank/DDBJ whole genome shotgun (WGS) entry which is preliminary data.</text>
</comment>
<dbReference type="InterPro" id="IPR023214">
    <property type="entry name" value="HAD_sf"/>
</dbReference>
<dbReference type="InterPro" id="IPR036412">
    <property type="entry name" value="HAD-like_sf"/>
</dbReference>
<dbReference type="Proteomes" id="UP000285190">
    <property type="component" value="Unassembled WGS sequence"/>
</dbReference>
<proteinExistence type="predicted"/>
<protein>
    <submittedName>
        <fullName evidence="1">Haloacid dehalogenase-like hydrolase</fullName>
    </submittedName>
</protein>
<evidence type="ECO:0000313" key="1">
    <source>
        <dbReference type="EMBL" id="RJG05746.1"/>
    </source>
</evidence>
<name>A0A418WZV8_9BURK</name>
<dbReference type="Pfam" id="PF12710">
    <property type="entry name" value="HAD"/>
    <property type="match status" value="1"/>
</dbReference>
<dbReference type="AlphaFoldDB" id="A0A418WZV8"/>
<dbReference type="GO" id="GO:0016787">
    <property type="term" value="F:hydrolase activity"/>
    <property type="evidence" value="ECO:0007669"/>
    <property type="project" value="UniProtKB-KW"/>
</dbReference>
<dbReference type="RefSeq" id="WP_119737705.1">
    <property type="nucleotide sequence ID" value="NZ_QYUN01000002.1"/>
</dbReference>
<dbReference type="EMBL" id="QYUN01000002">
    <property type="protein sequence ID" value="RJG05746.1"/>
    <property type="molecule type" value="Genomic_DNA"/>
</dbReference>
<dbReference type="Gene3D" id="3.40.50.1000">
    <property type="entry name" value="HAD superfamily/HAD-like"/>
    <property type="match status" value="1"/>
</dbReference>
<keyword evidence="1" id="KW-0378">Hydrolase</keyword>
<evidence type="ECO:0000313" key="2">
    <source>
        <dbReference type="Proteomes" id="UP000285190"/>
    </source>
</evidence>
<keyword evidence="2" id="KW-1185">Reference proteome</keyword>
<sequence>MSDTLASWNDGGARSAIIGFVDRITKAGTSDFVPSQERIAVFDNDGTLWCEKPLPIQADFLFRRLAQMVEKDPSLGTRQPWKAVVEKDYVWLGAAIEKHYRGDDSALKMMIGGLLQCYQGVSIEEFETTAGDFLRSAQHPVLKRPYLECTYRPMIELLRYLEANGFTCYIASGGSRDFMRPVTQGLYGIPPERVIGSTVALEYQEDASGGCIVHKPELDIFDDGPAKPVRIWSRIGRRPIFAAGNSNGDIQMLHYCSDPARPSFKLLVNHDDKEREFDYVAGAEESLKLAQQEGWTVASIRTDWRTVFSDTSLQG</sequence>